<name>A0A5J4R0L4_9ZZZZ</name>
<gene>
    <name evidence="1" type="ORF">EZS27_024346</name>
</gene>
<accession>A0A5J4R0L4</accession>
<dbReference type="EMBL" id="SNRY01002144">
    <property type="protein sequence ID" value="KAA6326561.1"/>
    <property type="molecule type" value="Genomic_DNA"/>
</dbReference>
<evidence type="ECO:0000313" key="1">
    <source>
        <dbReference type="EMBL" id="KAA6326561.1"/>
    </source>
</evidence>
<organism evidence="1">
    <name type="scientific">termite gut metagenome</name>
    <dbReference type="NCBI Taxonomy" id="433724"/>
    <lineage>
        <taxon>unclassified sequences</taxon>
        <taxon>metagenomes</taxon>
        <taxon>organismal metagenomes</taxon>
    </lineage>
</organism>
<protein>
    <submittedName>
        <fullName evidence="1">Uncharacterized protein</fullName>
    </submittedName>
</protein>
<sequence length="99" mass="11674">MKNKTVAYRNYEPFIPEVLTALRRENKARSVSNEVRIVADSPTRRARPNKRESGKWGNVLQMNKKEIIRMQGIEVIFTFAPKKRLYIINRHDEIQCTDV</sequence>
<proteinExistence type="predicted"/>
<comment type="caution">
    <text evidence="1">The sequence shown here is derived from an EMBL/GenBank/DDBJ whole genome shotgun (WGS) entry which is preliminary data.</text>
</comment>
<reference evidence="1" key="1">
    <citation type="submission" date="2019-03" db="EMBL/GenBank/DDBJ databases">
        <title>Single cell metagenomics reveals metabolic interactions within the superorganism composed of flagellate Streblomastix strix and complex community of Bacteroidetes bacteria on its surface.</title>
        <authorList>
            <person name="Treitli S.C."/>
            <person name="Kolisko M."/>
            <person name="Husnik F."/>
            <person name="Keeling P."/>
            <person name="Hampl V."/>
        </authorList>
    </citation>
    <scope>NUCLEOTIDE SEQUENCE</scope>
    <source>
        <strain evidence="1">STM</strain>
    </source>
</reference>
<dbReference type="AlphaFoldDB" id="A0A5J4R0L4"/>